<comment type="caution">
    <text evidence="9">The sequence shown here is derived from an EMBL/GenBank/DDBJ whole genome shotgun (WGS) entry which is preliminary data.</text>
</comment>
<dbReference type="SUPFAM" id="SSF55120">
    <property type="entry name" value="Pseudouridine synthase"/>
    <property type="match status" value="1"/>
</dbReference>
<dbReference type="Gene3D" id="2.30.130.10">
    <property type="entry name" value="PUA domain"/>
    <property type="match status" value="1"/>
</dbReference>
<dbReference type="GO" id="GO:0160148">
    <property type="term" value="F:tRNA pseudouridine(55) synthase activity"/>
    <property type="evidence" value="ECO:0007669"/>
    <property type="project" value="UniProtKB-EC"/>
</dbReference>
<evidence type="ECO:0000259" key="8">
    <source>
        <dbReference type="Pfam" id="PF16198"/>
    </source>
</evidence>
<dbReference type="Pfam" id="PF16198">
    <property type="entry name" value="TruB_C_2"/>
    <property type="match status" value="1"/>
</dbReference>
<organism evidence="9 10">
    <name type="scientific">Chitinivorax tropicus</name>
    <dbReference type="NCBI Taxonomy" id="714531"/>
    <lineage>
        <taxon>Bacteria</taxon>
        <taxon>Pseudomonadati</taxon>
        <taxon>Pseudomonadota</taxon>
        <taxon>Betaproteobacteria</taxon>
        <taxon>Chitinivorax</taxon>
    </lineage>
</organism>
<dbReference type="PANTHER" id="PTHR13767:SF2">
    <property type="entry name" value="PSEUDOURIDYLATE SYNTHASE TRUB1"/>
    <property type="match status" value="1"/>
</dbReference>
<dbReference type="Pfam" id="PF09157">
    <property type="entry name" value="TruB-C_2"/>
    <property type="match status" value="1"/>
</dbReference>
<dbReference type="RefSeq" id="WP_184035600.1">
    <property type="nucleotide sequence ID" value="NZ_JACHHY010000004.1"/>
</dbReference>
<evidence type="ECO:0000259" key="6">
    <source>
        <dbReference type="Pfam" id="PF01509"/>
    </source>
</evidence>
<dbReference type="CDD" id="cd02573">
    <property type="entry name" value="PseudoU_synth_EcTruB"/>
    <property type="match status" value="1"/>
</dbReference>
<feature type="active site" description="Nucleophile" evidence="5">
    <location>
        <position position="49"/>
    </location>
</feature>
<dbReference type="InterPro" id="IPR020103">
    <property type="entry name" value="PsdUridine_synth_cat_dom_sf"/>
</dbReference>
<evidence type="ECO:0000256" key="2">
    <source>
        <dbReference type="ARBA" id="ARBA00005642"/>
    </source>
</evidence>
<comment type="function">
    <text evidence="5">Responsible for synthesis of pseudouridine from uracil-55 in the psi GC loop of transfer RNAs.</text>
</comment>
<dbReference type="NCBIfam" id="TIGR00431">
    <property type="entry name" value="TruB"/>
    <property type="match status" value="1"/>
</dbReference>
<accession>A0A840ME59</accession>
<evidence type="ECO:0000256" key="3">
    <source>
        <dbReference type="ARBA" id="ARBA00022694"/>
    </source>
</evidence>
<dbReference type="GO" id="GO:1990481">
    <property type="term" value="P:mRNA pseudouridine synthesis"/>
    <property type="evidence" value="ECO:0007669"/>
    <property type="project" value="TreeGrafter"/>
</dbReference>
<sequence length="305" mass="32705">MTQQFKRIKRPITGVLLLDKPLGVSSNGVLQKVKWLFQAEKAGHTGNLDPLATGLLPICLGEATKFSQALLDADKAYVATLKLGEVTTTGDAEGEVIERREVSYTPAQLQLVLGGLVGCIEQVPPMYSALKHQGKALYEYARQGVEIVRQARAVTIFELTLLDAKADVIQIEVSCSKGTYIRVLAEEIGRQLGCGAHLIGLHRTRTAGFDVADAITIDALEALAPADRDALLLDADVLLASLPSASLAQESAYAFTHGQAVKCAVEQDAGEIKVYGPSGAFLGLGEVTADQRIAPKRVLRIDREM</sequence>
<gene>
    <name evidence="5" type="primary">truB</name>
    <name evidence="9" type="ORF">HNQ59_000843</name>
</gene>
<dbReference type="EMBL" id="JACHHY010000004">
    <property type="protein sequence ID" value="MBB5017574.1"/>
    <property type="molecule type" value="Genomic_DNA"/>
</dbReference>
<comment type="catalytic activity">
    <reaction evidence="1 5">
        <text>uridine(55) in tRNA = pseudouridine(55) in tRNA</text>
        <dbReference type="Rhea" id="RHEA:42532"/>
        <dbReference type="Rhea" id="RHEA-COMP:10101"/>
        <dbReference type="Rhea" id="RHEA-COMP:10102"/>
        <dbReference type="ChEBI" id="CHEBI:65314"/>
        <dbReference type="ChEBI" id="CHEBI:65315"/>
        <dbReference type="EC" id="5.4.99.25"/>
    </reaction>
</comment>
<reference evidence="9 10" key="1">
    <citation type="submission" date="2020-08" db="EMBL/GenBank/DDBJ databases">
        <title>Genomic Encyclopedia of Type Strains, Phase IV (KMG-IV): sequencing the most valuable type-strain genomes for metagenomic binning, comparative biology and taxonomic classification.</title>
        <authorList>
            <person name="Goeker M."/>
        </authorList>
    </citation>
    <scope>NUCLEOTIDE SEQUENCE [LARGE SCALE GENOMIC DNA]</scope>
    <source>
        <strain evidence="9 10">DSM 27165</strain>
    </source>
</reference>
<dbReference type="GO" id="GO:0031119">
    <property type="term" value="P:tRNA pseudouridine synthesis"/>
    <property type="evidence" value="ECO:0007669"/>
    <property type="project" value="UniProtKB-UniRule"/>
</dbReference>
<dbReference type="AlphaFoldDB" id="A0A840ME59"/>
<dbReference type="InterPro" id="IPR014780">
    <property type="entry name" value="tRNA_psdUridine_synth_TruB"/>
</dbReference>
<keyword evidence="4 5" id="KW-0413">Isomerase</keyword>
<evidence type="ECO:0000256" key="4">
    <source>
        <dbReference type="ARBA" id="ARBA00023235"/>
    </source>
</evidence>
<dbReference type="CDD" id="cd21152">
    <property type="entry name" value="PUA_TruB_bacterial"/>
    <property type="match status" value="1"/>
</dbReference>
<dbReference type="InterPro" id="IPR015240">
    <property type="entry name" value="tRNA_sdUridine_synth_fam1_C"/>
</dbReference>
<dbReference type="PANTHER" id="PTHR13767">
    <property type="entry name" value="TRNA-PSEUDOURIDINE SYNTHASE"/>
    <property type="match status" value="1"/>
</dbReference>
<dbReference type="InterPro" id="IPR015947">
    <property type="entry name" value="PUA-like_sf"/>
</dbReference>
<proteinExistence type="inferred from homology"/>
<dbReference type="EC" id="5.4.99.25" evidence="5"/>
<dbReference type="SUPFAM" id="SSF88697">
    <property type="entry name" value="PUA domain-like"/>
    <property type="match status" value="1"/>
</dbReference>
<name>A0A840ME59_9PROT</name>
<dbReference type="InterPro" id="IPR032819">
    <property type="entry name" value="TruB_C"/>
</dbReference>
<dbReference type="InterPro" id="IPR002501">
    <property type="entry name" value="PsdUridine_synth_N"/>
</dbReference>
<evidence type="ECO:0000256" key="5">
    <source>
        <dbReference type="HAMAP-Rule" id="MF_01080"/>
    </source>
</evidence>
<evidence type="ECO:0000256" key="1">
    <source>
        <dbReference type="ARBA" id="ARBA00000385"/>
    </source>
</evidence>
<evidence type="ECO:0000313" key="10">
    <source>
        <dbReference type="Proteomes" id="UP000575898"/>
    </source>
</evidence>
<feature type="domain" description="Pseudouridine synthase II N-terminal" evidence="6">
    <location>
        <begin position="34"/>
        <end position="181"/>
    </location>
</feature>
<feature type="domain" description="tRNA pseudouridine synthase II TruB subfamily 1 C-terminal" evidence="7">
    <location>
        <begin position="243"/>
        <end position="299"/>
    </location>
</feature>
<keyword evidence="3 5" id="KW-0819">tRNA processing</keyword>
<dbReference type="Proteomes" id="UP000575898">
    <property type="component" value="Unassembled WGS sequence"/>
</dbReference>
<evidence type="ECO:0000313" key="9">
    <source>
        <dbReference type="EMBL" id="MBB5017574.1"/>
    </source>
</evidence>
<evidence type="ECO:0000259" key="7">
    <source>
        <dbReference type="Pfam" id="PF09157"/>
    </source>
</evidence>
<feature type="domain" description="tRNA pseudouridylate synthase B C-terminal" evidence="8">
    <location>
        <begin position="182"/>
        <end position="223"/>
    </location>
</feature>
<dbReference type="HAMAP" id="MF_01080">
    <property type="entry name" value="TruB_bact"/>
    <property type="match status" value="1"/>
</dbReference>
<protein>
    <recommendedName>
        <fullName evidence="5">tRNA pseudouridine synthase B</fullName>
        <ecNumber evidence="5">5.4.99.25</ecNumber>
    </recommendedName>
    <alternativeName>
        <fullName evidence="5">tRNA pseudouridine(55) synthase</fullName>
        <shortName evidence="5">Psi55 synthase</shortName>
    </alternativeName>
    <alternativeName>
        <fullName evidence="5">tRNA pseudouridylate synthase</fullName>
    </alternativeName>
    <alternativeName>
        <fullName evidence="5">tRNA-uridine isomerase</fullName>
    </alternativeName>
</protein>
<keyword evidence="10" id="KW-1185">Reference proteome</keyword>
<dbReference type="Pfam" id="PF01509">
    <property type="entry name" value="TruB_N"/>
    <property type="match status" value="1"/>
</dbReference>
<comment type="similarity">
    <text evidence="2 5">Belongs to the pseudouridine synthase TruB family. Type 1 subfamily.</text>
</comment>
<dbReference type="Gene3D" id="3.30.2350.10">
    <property type="entry name" value="Pseudouridine synthase"/>
    <property type="match status" value="1"/>
</dbReference>
<dbReference type="InterPro" id="IPR036974">
    <property type="entry name" value="PUA_sf"/>
</dbReference>
<dbReference type="GO" id="GO:0003723">
    <property type="term" value="F:RNA binding"/>
    <property type="evidence" value="ECO:0007669"/>
    <property type="project" value="InterPro"/>
</dbReference>